<comment type="subunit">
    <text evidence="3">UreD, UreF and UreG form a complex that acts as a GTP-hydrolysis-dependent molecular chaperone, activating the urease apoprotein by helping to assemble the nickel containing metallocenter of UreC. The UreE protein probably delivers the nickel.</text>
</comment>
<reference evidence="4 5" key="2">
    <citation type="journal article" date="2015" name="PLoS ONE">
        <title>Whole-Genome Optical Mapping and Finished Genome Sequence of Sphingobacterium deserti sp. nov., a New Species Isolated from the Western Desert of China.</title>
        <authorList>
            <person name="Teng C."/>
            <person name="Zhou Z."/>
            <person name="Molnar I."/>
            <person name="Li X."/>
            <person name="Tang R."/>
            <person name="Chen M."/>
            <person name="Wang L."/>
            <person name="Su S."/>
            <person name="Zhang W."/>
            <person name="Lin M."/>
        </authorList>
    </citation>
    <scope>NUCLEOTIDE SEQUENCE [LARGE SCALE GENOMIC DNA]</scope>
    <source>
        <strain evidence="5">ACCC05744</strain>
    </source>
</reference>
<keyword evidence="5" id="KW-1185">Reference proteome</keyword>
<dbReference type="EMBL" id="JJMU01000074">
    <property type="protein sequence ID" value="KGE12311.1"/>
    <property type="molecule type" value="Genomic_DNA"/>
</dbReference>
<dbReference type="Gene3D" id="1.10.4190.10">
    <property type="entry name" value="Urease accessory protein UreF"/>
    <property type="match status" value="1"/>
</dbReference>
<evidence type="ECO:0000313" key="5">
    <source>
        <dbReference type="Proteomes" id="UP000031802"/>
    </source>
</evidence>
<gene>
    <name evidence="3" type="primary">ureF</name>
    <name evidence="4" type="ORF">DI53_3961</name>
</gene>
<evidence type="ECO:0000313" key="4">
    <source>
        <dbReference type="EMBL" id="KGE12311.1"/>
    </source>
</evidence>
<dbReference type="OrthoDB" id="9798772at2"/>
<reference evidence="5" key="1">
    <citation type="submission" date="2014-04" db="EMBL/GenBank/DDBJ databases">
        <title>Whole-Genome optical mapping and complete genome sequence of Sphingobacterium deserti sp. nov., a new spaces isolated from desert in the west of China.</title>
        <authorList>
            <person name="Teng C."/>
            <person name="Zhou Z."/>
            <person name="Li X."/>
            <person name="Chen M."/>
            <person name="Lin M."/>
            <person name="Wang L."/>
            <person name="Su S."/>
            <person name="Zhang C."/>
            <person name="Zhang W."/>
        </authorList>
    </citation>
    <scope>NUCLEOTIDE SEQUENCE [LARGE SCALE GENOMIC DNA]</scope>
    <source>
        <strain evidence="5">ACCC05744</strain>
    </source>
</reference>
<dbReference type="PANTHER" id="PTHR33620">
    <property type="entry name" value="UREASE ACCESSORY PROTEIN F"/>
    <property type="match status" value="1"/>
</dbReference>
<dbReference type="PIRSF" id="PIRSF009467">
    <property type="entry name" value="Ureas_acces_UreF"/>
    <property type="match status" value="1"/>
</dbReference>
<name>A0A0B8SYS3_9SPHI</name>
<keyword evidence="1 3" id="KW-0996">Nickel insertion</keyword>
<dbReference type="InterPro" id="IPR038277">
    <property type="entry name" value="UreF_sf"/>
</dbReference>
<keyword evidence="3" id="KW-0963">Cytoplasm</keyword>
<dbReference type="Proteomes" id="UP000031802">
    <property type="component" value="Unassembled WGS sequence"/>
</dbReference>
<dbReference type="InterPro" id="IPR002639">
    <property type="entry name" value="UreF"/>
</dbReference>
<dbReference type="GO" id="GO:0016151">
    <property type="term" value="F:nickel cation binding"/>
    <property type="evidence" value="ECO:0007669"/>
    <property type="project" value="UniProtKB-UniRule"/>
</dbReference>
<comment type="subcellular location">
    <subcellularLocation>
        <location evidence="3">Cytoplasm</location>
    </subcellularLocation>
</comment>
<organism evidence="4 5">
    <name type="scientific">Sphingobacterium deserti</name>
    <dbReference type="NCBI Taxonomy" id="1229276"/>
    <lineage>
        <taxon>Bacteria</taxon>
        <taxon>Pseudomonadati</taxon>
        <taxon>Bacteroidota</taxon>
        <taxon>Sphingobacteriia</taxon>
        <taxon>Sphingobacteriales</taxon>
        <taxon>Sphingobacteriaceae</taxon>
        <taxon>Sphingobacterium</taxon>
    </lineage>
</organism>
<proteinExistence type="inferred from homology"/>
<dbReference type="AlphaFoldDB" id="A0A0B8SYS3"/>
<keyword evidence="2 3" id="KW-0143">Chaperone</keyword>
<evidence type="ECO:0000256" key="3">
    <source>
        <dbReference type="HAMAP-Rule" id="MF_01385"/>
    </source>
</evidence>
<comment type="function">
    <text evidence="3">Required for maturation of urease via the functional incorporation of the urease nickel metallocenter.</text>
</comment>
<evidence type="ECO:0000256" key="1">
    <source>
        <dbReference type="ARBA" id="ARBA00022988"/>
    </source>
</evidence>
<accession>A0A0B8SYS3</accession>
<dbReference type="PATRIC" id="fig|1229276.3.peg.4108"/>
<comment type="caution">
    <text evidence="4">The sequence shown here is derived from an EMBL/GenBank/DDBJ whole genome shotgun (WGS) entry which is preliminary data.</text>
</comment>
<dbReference type="Pfam" id="PF01730">
    <property type="entry name" value="UreF"/>
    <property type="match status" value="1"/>
</dbReference>
<sequence length="228" mass="26169">MNPLLTLLQINDSVFPIGSFTHSYGLETYIHKRIVHDVESTRSYAETMLKHNVYYNDAAFFLRAWEICSGKFSMRKLIELDTLVSSLKSPYEIREASRKLAIRFLKVVESFKSIRRGKAYLEAIQTGEAGGHYAIAFAMYAQYQQISFEDALSAFYYNTLNGIVTNCAKLVPISQTEGQKILFSMQDLIKDLVSTQKDMEESMLGNCCIAQDLRCMQHEKLYTRIYIS</sequence>
<comment type="similarity">
    <text evidence="3">Belongs to the UreF family.</text>
</comment>
<dbReference type="eggNOG" id="COG0830">
    <property type="taxonomic scope" value="Bacteria"/>
</dbReference>
<dbReference type="RefSeq" id="WP_037503873.1">
    <property type="nucleotide sequence ID" value="NZ_JJMU01000074.1"/>
</dbReference>
<dbReference type="STRING" id="1229276.DI53_3961"/>
<dbReference type="GO" id="GO:0005737">
    <property type="term" value="C:cytoplasm"/>
    <property type="evidence" value="ECO:0007669"/>
    <property type="project" value="UniProtKB-SubCell"/>
</dbReference>
<protein>
    <recommendedName>
        <fullName evidence="3">Urease accessory protein UreF</fullName>
    </recommendedName>
</protein>
<dbReference type="PANTHER" id="PTHR33620:SF1">
    <property type="entry name" value="UREASE ACCESSORY PROTEIN F"/>
    <property type="match status" value="1"/>
</dbReference>
<evidence type="ECO:0000256" key="2">
    <source>
        <dbReference type="ARBA" id="ARBA00023186"/>
    </source>
</evidence>
<dbReference type="HAMAP" id="MF_01385">
    <property type="entry name" value="UreF"/>
    <property type="match status" value="1"/>
</dbReference>